<dbReference type="Proteomes" id="UP000320888">
    <property type="component" value="Unassembled WGS sequence"/>
</dbReference>
<accession>A0A553Z9P0</accession>
<dbReference type="OrthoDB" id="4310037at2"/>
<sequence length="85" mass="9345">MTAHPERKLVATDVAELRRCLDVRTARVDGELALLAQRSAQYERDADELTARIAQLEHGRWPLPSVAALASVAAVAVTVWQVLAR</sequence>
<feature type="coiled-coil region" evidence="1">
    <location>
        <begin position="32"/>
        <end position="59"/>
    </location>
</feature>
<dbReference type="RefSeq" id="WP_143942142.1">
    <property type="nucleotide sequence ID" value="NZ_VKLS01000214.1"/>
</dbReference>
<comment type="caution">
    <text evidence="3">The sequence shown here is derived from an EMBL/GenBank/DDBJ whole genome shotgun (WGS) entry which is preliminary data.</text>
</comment>
<protein>
    <submittedName>
        <fullName evidence="3">Uncharacterized protein</fullName>
    </submittedName>
</protein>
<proteinExistence type="predicted"/>
<organism evidence="3 4">
    <name type="scientific">Streptomyces benahoarensis</name>
    <dbReference type="NCBI Taxonomy" id="2595054"/>
    <lineage>
        <taxon>Bacteria</taxon>
        <taxon>Bacillati</taxon>
        <taxon>Actinomycetota</taxon>
        <taxon>Actinomycetes</taxon>
        <taxon>Kitasatosporales</taxon>
        <taxon>Streptomycetaceae</taxon>
        <taxon>Streptomyces</taxon>
    </lineage>
</organism>
<feature type="transmembrane region" description="Helical" evidence="2">
    <location>
        <begin position="61"/>
        <end position="83"/>
    </location>
</feature>
<reference evidence="3 4" key="1">
    <citation type="submission" date="2019-07" db="EMBL/GenBank/DDBJ databases">
        <title>Draft genome for Streptomyces benahoarensis MZ03-48.</title>
        <authorList>
            <person name="Gonzalez-Pimentel J.L."/>
        </authorList>
    </citation>
    <scope>NUCLEOTIDE SEQUENCE [LARGE SCALE GENOMIC DNA]</scope>
    <source>
        <strain evidence="3 4">MZ03-48</strain>
    </source>
</reference>
<evidence type="ECO:0000313" key="3">
    <source>
        <dbReference type="EMBL" id="TSB38154.1"/>
    </source>
</evidence>
<keyword evidence="1" id="KW-0175">Coiled coil</keyword>
<keyword evidence="2" id="KW-1133">Transmembrane helix</keyword>
<keyword evidence="2" id="KW-0472">Membrane</keyword>
<evidence type="ECO:0000256" key="2">
    <source>
        <dbReference type="SAM" id="Phobius"/>
    </source>
</evidence>
<evidence type="ECO:0000313" key="4">
    <source>
        <dbReference type="Proteomes" id="UP000320888"/>
    </source>
</evidence>
<dbReference type="EMBL" id="VKLS01000214">
    <property type="protein sequence ID" value="TSB38154.1"/>
    <property type="molecule type" value="Genomic_DNA"/>
</dbReference>
<dbReference type="AlphaFoldDB" id="A0A553Z9P0"/>
<keyword evidence="2" id="KW-0812">Transmembrane</keyword>
<name>A0A553Z9P0_9ACTN</name>
<gene>
    <name evidence="3" type="ORF">FNZ23_17450</name>
</gene>
<keyword evidence="4" id="KW-1185">Reference proteome</keyword>
<evidence type="ECO:0000256" key="1">
    <source>
        <dbReference type="SAM" id="Coils"/>
    </source>
</evidence>